<dbReference type="RefSeq" id="WP_188546226.1">
    <property type="nucleotide sequence ID" value="NZ_BMCU01000004.1"/>
</dbReference>
<proteinExistence type="predicted"/>
<name>A0A917G282_9NOCA</name>
<organism evidence="1 2">
    <name type="scientific">Rhodococcoides trifolii</name>
    <dbReference type="NCBI Taxonomy" id="908250"/>
    <lineage>
        <taxon>Bacteria</taxon>
        <taxon>Bacillati</taxon>
        <taxon>Actinomycetota</taxon>
        <taxon>Actinomycetes</taxon>
        <taxon>Mycobacteriales</taxon>
        <taxon>Nocardiaceae</taxon>
        <taxon>Rhodococcoides</taxon>
    </lineage>
</organism>
<protein>
    <submittedName>
        <fullName evidence="1">Uncharacterized protein</fullName>
    </submittedName>
</protein>
<dbReference type="EMBL" id="BMCU01000004">
    <property type="protein sequence ID" value="GGG18325.1"/>
    <property type="molecule type" value="Genomic_DNA"/>
</dbReference>
<gene>
    <name evidence="1" type="ORF">GCM10007304_35380</name>
</gene>
<sequence length="83" mass="9076">MSTHQLLAQKVARYLERRLSKHDVTSPVGGDVTAQGQLRENEYAQLETDWESALAIAAIPSKPGPTPADATRLDDLAKRYGIS</sequence>
<reference evidence="1" key="1">
    <citation type="journal article" date="2014" name="Int. J. Syst. Evol. Microbiol.">
        <title>Complete genome sequence of Corynebacterium casei LMG S-19264T (=DSM 44701T), isolated from a smear-ripened cheese.</title>
        <authorList>
            <consortium name="US DOE Joint Genome Institute (JGI-PGF)"/>
            <person name="Walter F."/>
            <person name="Albersmeier A."/>
            <person name="Kalinowski J."/>
            <person name="Ruckert C."/>
        </authorList>
    </citation>
    <scope>NUCLEOTIDE SEQUENCE</scope>
    <source>
        <strain evidence="1">CCM 7905</strain>
    </source>
</reference>
<evidence type="ECO:0000313" key="2">
    <source>
        <dbReference type="Proteomes" id="UP000654257"/>
    </source>
</evidence>
<comment type="caution">
    <text evidence="1">The sequence shown here is derived from an EMBL/GenBank/DDBJ whole genome shotgun (WGS) entry which is preliminary data.</text>
</comment>
<keyword evidence="2" id="KW-1185">Reference proteome</keyword>
<dbReference type="Proteomes" id="UP000654257">
    <property type="component" value="Unassembled WGS sequence"/>
</dbReference>
<reference evidence="1" key="2">
    <citation type="submission" date="2020-09" db="EMBL/GenBank/DDBJ databases">
        <authorList>
            <person name="Sun Q."/>
            <person name="Sedlacek I."/>
        </authorList>
    </citation>
    <scope>NUCLEOTIDE SEQUENCE</scope>
    <source>
        <strain evidence="1">CCM 7905</strain>
    </source>
</reference>
<evidence type="ECO:0000313" key="1">
    <source>
        <dbReference type="EMBL" id="GGG18325.1"/>
    </source>
</evidence>
<accession>A0A917G282</accession>
<dbReference type="AlphaFoldDB" id="A0A917G282"/>